<dbReference type="GO" id="GO:0003677">
    <property type="term" value="F:DNA binding"/>
    <property type="evidence" value="ECO:0007669"/>
    <property type="project" value="InterPro"/>
</dbReference>
<gene>
    <name evidence="3" type="ORF">L248_0797</name>
</gene>
<accession>U4TRT4</accession>
<dbReference type="SMART" id="SM00530">
    <property type="entry name" value="HTH_XRE"/>
    <property type="match status" value="2"/>
</dbReference>
<keyword evidence="4" id="KW-1185">Reference proteome</keyword>
<evidence type="ECO:0000313" key="3">
    <source>
        <dbReference type="EMBL" id="ERL64613.1"/>
    </source>
</evidence>
<proteinExistence type="predicted"/>
<protein>
    <recommendedName>
        <fullName evidence="2">HTH cro/C1-type domain-containing protein</fullName>
    </recommendedName>
</protein>
<keyword evidence="1" id="KW-0812">Transmembrane</keyword>
<feature type="domain" description="HTH cro/C1-type" evidence="2">
    <location>
        <begin position="326"/>
        <end position="380"/>
    </location>
</feature>
<feature type="transmembrane region" description="Helical" evidence="1">
    <location>
        <begin position="505"/>
        <end position="526"/>
    </location>
</feature>
<sequence>MDITNESTLGGVLNLYQQRRQLPLATVYQQLQVSRATYQRLKHNQTEFSAGSFHRAISMLRVGYPELAPTIREQYMPIMETANAVLHGLPAGKTAQHGSGQPHSQEADLLQDYLATKNSAYAQLSHFVRIGEARKRSDVAGARAGFGYLCTELLTYDQWSLFEVALILPYVEYLSATDWVTLLPRLPDYLCSDVSLLSPRYIAYTEVMMGALEAAATAHDYPAVMTILRWSDAQPDTQATFLPALFHRFSLVFDTLVCQEAEAGTAAFNHFLTVLKHFWQLPGDEVWIQFFRRLWYAISESWPAVSNAPLPRPLPPRQALTIPDYLETMRRAKKMTIADVTRQADISFSTYHRIVQDNQGVKVDAVFRLLDALRIDPLDITLQPGWYEYVYGAAIQLTEILGQAFRDNLDVTSALDKFQLQMTTAYQRTQNEGYAQLNAVAGMYRARLSGQVSSAIQTANVAGYLGQLESLSEFDAVLVRFVLPFLPFSDACQLADKAVANRSQVALPASIAGVAVLGLGLLVSAVRTGKAADMITVKEWLAEQLVRRDDFVGRVVYRWATILSSDDQPNVQIEQLYADLLYVAPRERNVLAGIMRRLCAEEQQKPCEEA</sequence>
<dbReference type="AlphaFoldDB" id="U4TRT4"/>
<dbReference type="CDD" id="cd00093">
    <property type="entry name" value="HTH_XRE"/>
    <property type="match status" value="1"/>
</dbReference>
<evidence type="ECO:0000259" key="2">
    <source>
        <dbReference type="PROSITE" id="PS50943"/>
    </source>
</evidence>
<evidence type="ECO:0000256" key="1">
    <source>
        <dbReference type="SAM" id="Phobius"/>
    </source>
</evidence>
<dbReference type="InterPro" id="IPR001387">
    <property type="entry name" value="Cro/C1-type_HTH"/>
</dbReference>
<keyword evidence="1" id="KW-0472">Membrane</keyword>
<dbReference type="PROSITE" id="PS50943">
    <property type="entry name" value="HTH_CROC1"/>
    <property type="match status" value="1"/>
</dbReference>
<dbReference type="Proteomes" id="UP000030647">
    <property type="component" value="Unassembled WGS sequence"/>
</dbReference>
<dbReference type="EMBL" id="KI271595">
    <property type="protein sequence ID" value="ERL64613.1"/>
    <property type="molecule type" value="Genomic_DNA"/>
</dbReference>
<reference evidence="4" key="1">
    <citation type="journal article" date="2013" name="Genome Announc.">
        <title>Whole-Genome Sequencing of Lactobacillus shenzhenensis Strain LY-73T.</title>
        <authorList>
            <person name="Lin Z."/>
            <person name="Liu Z."/>
            <person name="Yang R."/>
            <person name="Zou Y."/>
            <person name="Wan D."/>
            <person name="Chen J."/>
            <person name="Guo M."/>
            <person name="Zhao J."/>
            <person name="Fang C."/>
            <person name="Yang R."/>
            <person name="Liu F."/>
        </authorList>
    </citation>
    <scope>NUCLEOTIDE SEQUENCE [LARGE SCALE GENOMIC DNA]</scope>
    <source>
        <strain evidence="4">LY-73</strain>
    </source>
</reference>
<dbReference type="Gene3D" id="1.10.260.40">
    <property type="entry name" value="lambda repressor-like DNA-binding domains"/>
    <property type="match status" value="1"/>
</dbReference>
<dbReference type="InterPro" id="IPR010982">
    <property type="entry name" value="Lambda_DNA-bd_dom_sf"/>
</dbReference>
<dbReference type="RefSeq" id="WP_022530129.1">
    <property type="nucleotide sequence ID" value="NZ_KI271595.1"/>
</dbReference>
<evidence type="ECO:0000313" key="4">
    <source>
        <dbReference type="Proteomes" id="UP000030647"/>
    </source>
</evidence>
<organism evidence="3 4">
    <name type="scientific">Schleiferilactobacillus shenzhenensis LY-73</name>
    <dbReference type="NCBI Taxonomy" id="1231336"/>
    <lineage>
        <taxon>Bacteria</taxon>
        <taxon>Bacillati</taxon>
        <taxon>Bacillota</taxon>
        <taxon>Bacilli</taxon>
        <taxon>Lactobacillales</taxon>
        <taxon>Lactobacillaceae</taxon>
        <taxon>Schleiferilactobacillus</taxon>
    </lineage>
</organism>
<dbReference type="HOGENOM" id="CLU_447450_0_0_9"/>
<name>U4TRT4_9LACO</name>
<dbReference type="SUPFAM" id="SSF47413">
    <property type="entry name" value="lambda repressor-like DNA-binding domains"/>
    <property type="match status" value="1"/>
</dbReference>
<keyword evidence="1" id="KW-1133">Transmembrane helix</keyword>